<dbReference type="AlphaFoldDB" id="A0A0G1D330"/>
<sequence>MWKIFSASAQGPIYYNEGRNNQDAVISYVDDEVAISFICDGCHGGINSEVAARMSAPFLVRTSKLLLKDGCSLKDLPGQLFEIYLGYLVSQVEVQQFRTVEEKIDFIGSFMFCTVIGAIAYKGEVLLLNCGDGSYYLNNKVYVVRTSPNERPGYPSYNLYKTYGIIPPDATDVIDIRDGKSTKIPDGFEIIFLKESEVQLVGIASDGLNRLPKLYDELRAHATSQISLSLCLNRIAVVRGEILDNVTVSFLLKPKGG</sequence>
<name>A0A0G1D330_9BACT</name>
<evidence type="ECO:0000313" key="1">
    <source>
        <dbReference type="EMBL" id="KKS92325.1"/>
    </source>
</evidence>
<dbReference type="EMBL" id="LCFK01000047">
    <property type="protein sequence ID" value="KKS92325.1"/>
    <property type="molecule type" value="Genomic_DNA"/>
</dbReference>
<dbReference type="InterPro" id="IPR036457">
    <property type="entry name" value="PPM-type-like_dom_sf"/>
</dbReference>
<organism evidence="1 2">
    <name type="scientific">Candidatus Collierbacteria bacterium GW2011_GWC2_43_12</name>
    <dbReference type="NCBI Taxonomy" id="1618390"/>
    <lineage>
        <taxon>Bacteria</taxon>
        <taxon>Candidatus Collieribacteriota</taxon>
    </lineage>
</organism>
<evidence type="ECO:0008006" key="3">
    <source>
        <dbReference type="Google" id="ProtNLM"/>
    </source>
</evidence>
<evidence type="ECO:0000313" key="2">
    <source>
        <dbReference type="Proteomes" id="UP000033980"/>
    </source>
</evidence>
<dbReference type="SUPFAM" id="SSF81606">
    <property type="entry name" value="PP2C-like"/>
    <property type="match status" value="1"/>
</dbReference>
<dbReference type="Proteomes" id="UP000033980">
    <property type="component" value="Unassembled WGS sequence"/>
</dbReference>
<comment type="caution">
    <text evidence="1">The sequence shown here is derived from an EMBL/GenBank/DDBJ whole genome shotgun (WGS) entry which is preliminary data.</text>
</comment>
<dbReference type="Gene3D" id="3.60.40.10">
    <property type="entry name" value="PPM-type phosphatase domain"/>
    <property type="match status" value="1"/>
</dbReference>
<proteinExistence type="predicted"/>
<accession>A0A0G1D330</accession>
<protein>
    <recommendedName>
        <fullName evidence="3">PPM-type phosphatase domain-containing protein</fullName>
    </recommendedName>
</protein>
<reference evidence="1 2" key="1">
    <citation type="journal article" date="2015" name="Nature">
        <title>rRNA introns, odd ribosomes, and small enigmatic genomes across a large radiation of phyla.</title>
        <authorList>
            <person name="Brown C.T."/>
            <person name="Hug L.A."/>
            <person name="Thomas B.C."/>
            <person name="Sharon I."/>
            <person name="Castelle C.J."/>
            <person name="Singh A."/>
            <person name="Wilkins M.J."/>
            <person name="Williams K.H."/>
            <person name="Banfield J.F."/>
        </authorList>
    </citation>
    <scope>NUCLEOTIDE SEQUENCE [LARGE SCALE GENOMIC DNA]</scope>
</reference>
<gene>
    <name evidence="1" type="ORF">UV68_C0047G0002</name>
</gene>